<comment type="caution">
    <text evidence="1">The sequence shown here is derived from an EMBL/GenBank/DDBJ whole genome shotgun (WGS) entry which is preliminary data.</text>
</comment>
<dbReference type="Proteomes" id="UP001516023">
    <property type="component" value="Unassembled WGS sequence"/>
</dbReference>
<reference evidence="1 2" key="1">
    <citation type="journal article" date="2020" name="G3 (Bethesda)">
        <title>Improved Reference Genome for Cyclotella cryptica CCMP332, a Model for Cell Wall Morphogenesis, Salinity Adaptation, and Lipid Production in Diatoms (Bacillariophyta).</title>
        <authorList>
            <person name="Roberts W.R."/>
            <person name="Downey K.M."/>
            <person name="Ruck E.C."/>
            <person name="Traller J.C."/>
            <person name="Alverson A.J."/>
        </authorList>
    </citation>
    <scope>NUCLEOTIDE SEQUENCE [LARGE SCALE GENOMIC DNA]</scope>
    <source>
        <strain evidence="1 2">CCMP332</strain>
    </source>
</reference>
<accession>A0ABD3QDS7</accession>
<evidence type="ECO:0000313" key="1">
    <source>
        <dbReference type="EMBL" id="KAL3798549.1"/>
    </source>
</evidence>
<keyword evidence="2" id="KW-1185">Reference proteome</keyword>
<gene>
    <name evidence="1" type="ORF">HJC23_011853</name>
</gene>
<dbReference type="EMBL" id="JABMIG020000045">
    <property type="protein sequence ID" value="KAL3798549.1"/>
    <property type="molecule type" value="Genomic_DNA"/>
</dbReference>
<dbReference type="AlphaFoldDB" id="A0ABD3QDS7"/>
<evidence type="ECO:0000313" key="2">
    <source>
        <dbReference type="Proteomes" id="UP001516023"/>
    </source>
</evidence>
<sequence length="244" mass="26461">MRSSSFFIMMNVVWFTLLRAPLDVIFLWLCSLSDVNASNFNRFISRRAFPAKLSVWSTISRGGDNDANSAGTTAPDISSLLSGLNGLPGMPDLSQPPSPEQMQQSMAQIQSLLSSPQFQSILNDPSKMEEQMEVMRQAMLSAIKEMEKGDNPMMTMMMEQVKSQVASSFPGGWDGVKALVEDEAKWKEMMGGFVDVMKSMGEEDWTSIISQMGGAGMGGGPNGMGLPGMDTSATLAGLDELSED</sequence>
<name>A0ABD3QDS7_9STRA</name>
<protein>
    <submittedName>
        <fullName evidence="1">Uncharacterized protein</fullName>
    </submittedName>
</protein>
<proteinExistence type="predicted"/>
<organism evidence="1 2">
    <name type="scientific">Cyclotella cryptica</name>
    <dbReference type="NCBI Taxonomy" id="29204"/>
    <lineage>
        <taxon>Eukaryota</taxon>
        <taxon>Sar</taxon>
        <taxon>Stramenopiles</taxon>
        <taxon>Ochrophyta</taxon>
        <taxon>Bacillariophyta</taxon>
        <taxon>Coscinodiscophyceae</taxon>
        <taxon>Thalassiosirophycidae</taxon>
        <taxon>Stephanodiscales</taxon>
        <taxon>Stephanodiscaceae</taxon>
        <taxon>Cyclotella</taxon>
    </lineage>
</organism>